<accession>A0A4P6K163</accession>
<dbReference type="OrthoDB" id="2801014at2"/>
<dbReference type="InterPro" id="IPR051678">
    <property type="entry name" value="AGP_Transferase"/>
</dbReference>
<proteinExistence type="predicted"/>
<dbReference type="Gene3D" id="3.90.1200.10">
    <property type="match status" value="1"/>
</dbReference>
<dbReference type="PANTHER" id="PTHR21310">
    <property type="entry name" value="AMINOGLYCOSIDE PHOSPHOTRANSFERASE-RELATED-RELATED"/>
    <property type="match status" value="1"/>
</dbReference>
<evidence type="ECO:0000313" key="2">
    <source>
        <dbReference type="EMBL" id="QBD81573.1"/>
    </source>
</evidence>
<dbReference type="AlphaFoldDB" id="A0A4P6K163"/>
<keyword evidence="2" id="KW-0808">Transferase</keyword>
<dbReference type="GO" id="GO:0016740">
    <property type="term" value="F:transferase activity"/>
    <property type="evidence" value="ECO:0007669"/>
    <property type="project" value="UniProtKB-KW"/>
</dbReference>
<gene>
    <name evidence="2" type="ORF">EPA93_38635</name>
</gene>
<dbReference type="EMBL" id="CP035758">
    <property type="protein sequence ID" value="QBD81573.1"/>
    <property type="molecule type" value="Genomic_DNA"/>
</dbReference>
<evidence type="ECO:0000313" key="3">
    <source>
        <dbReference type="Proteomes" id="UP000290365"/>
    </source>
</evidence>
<dbReference type="InterPro" id="IPR002575">
    <property type="entry name" value="Aminoglycoside_PTrfase"/>
</dbReference>
<dbReference type="InterPro" id="IPR011009">
    <property type="entry name" value="Kinase-like_dom_sf"/>
</dbReference>
<dbReference type="Proteomes" id="UP000290365">
    <property type="component" value="Chromosome"/>
</dbReference>
<sequence>MCSKMYSQQLGELSDGQFQAALEHFQLGKFVRAQAIPFGNFGQNVFVTSTKGEYVLRGNPHFAGQFSTEQFYTKLLHERTEVPVPWPYYIDPTTKIFGWSYVLMPRMEGLQLADDEVRKQLKPAEKRAIAKALGENLAQMQELTWPFAGRYYAASGKVEPFDLERELAWPVPVSSSRLLSFDHARAVSYADRVVARIIHKLKDAQAYSEHTTQSDITWAEEYIASAQKALLEPFKPCLVMEDYKEGNLVVTQHGADWRVSGVFDLMEAHFGDGEADLSRAAAMYYDEDPELARIFVRAYLSRRPPRPGFEERFSVYMLLDRAILWNFFQYSKMRWWDESWTFRDWASRYVSLEAMGLS</sequence>
<organism evidence="2 3">
    <name type="scientific">Ktedonosporobacter rubrisoli</name>
    <dbReference type="NCBI Taxonomy" id="2509675"/>
    <lineage>
        <taxon>Bacteria</taxon>
        <taxon>Bacillati</taxon>
        <taxon>Chloroflexota</taxon>
        <taxon>Ktedonobacteria</taxon>
        <taxon>Ktedonobacterales</taxon>
        <taxon>Ktedonosporobacteraceae</taxon>
        <taxon>Ktedonosporobacter</taxon>
    </lineage>
</organism>
<dbReference type="SUPFAM" id="SSF56112">
    <property type="entry name" value="Protein kinase-like (PK-like)"/>
    <property type="match status" value="1"/>
</dbReference>
<keyword evidence="3" id="KW-1185">Reference proteome</keyword>
<protein>
    <submittedName>
        <fullName evidence="2">Aminoglycoside phosphotransferase family protein</fullName>
    </submittedName>
</protein>
<dbReference type="Gene3D" id="3.30.200.20">
    <property type="entry name" value="Phosphorylase Kinase, domain 1"/>
    <property type="match status" value="1"/>
</dbReference>
<reference evidence="2 3" key="1">
    <citation type="submission" date="2019-01" db="EMBL/GenBank/DDBJ databases">
        <title>Ktedonosporobacter rubrisoli SCAWS-G2.</title>
        <authorList>
            <person name="Huang Y."/>
            <person name="Yan B."/>
        </authorList>
    </citation>
    <scope>NUCLEOTIDE SEQUENCE [LARGE SCALE GENOMIC DNA]</scope>
    <source>
        <strain evidence="2 3">SCAWS-G2</strain>
    </source>
</reference>
<evidence type="ECO:0000259" key="1">
    <source>
        <dbReference type="Pfam" id="PF01636"/>
    </source>
</evidence>
<dbReference type="Pfam" id="PF01636">
    <property type="entry name" value="APH"/>
    <property type="match status" value="1"/>
</dbReference>
<dbReference type="KEGG" id="kbs:EPA93_38635"/>
<feature type="domain" description="Aminoglycoside phosphotransferase" evidence="1">
    <location>
        <begin position="36"/>
        <end position="302"/>
    </location>
</feature>
<dbReference type="RefSeq" id="WP_129892634.1">
    <property type="nucleotide sequence ID" value="NZ_CP035758.1"/>
</dbReference>
<name>A0A4P6K163_KTERU</name>